<reference evidence="3" key="1">
    <citation type="submission" date="2011-12" db="EMBL/GenBank/DDBJ databases">
        <title>Complete sequence of Clostridium clariflavum DSM 19732.</title>
        <authorList>
            <consortium name="US DOE Joint Genome Institute"/>
            <person name="Lucas S."/>
            <person name="Han J."/>
            <person name="Lapidus A."/>
            <person name="Cheng J.-F."/>
            <person name="Goodwin L."/>
            <person name="Pitluck S."/>
            <person name="Peters L."/>
            <person name="Teshima H."/>
            <person name="Detter J.C."/>
            <person name="Han C."/>
            <person name="Tapia R."/>
            <person name="Land M."/>
            <person name="Hauser L."/>
            <person name="Kyrpides N."/>
            <person name="Ivanova N."/>
            <person name="Pagani I."/>
            <person name="Kitzmiller T."/>
            <person name="Lynd L."/>
            <person name="Izquierdo J."/>
            <person name="Woyke T."/>
        </authorList>
    </citation>
    <scope>NUCLEOTIDE SEQUENCE [LARGE SCALE GENOMIC DNA]</scope>
    <source>
        <strain evidence="3">DSM 19732 / NBRC 101661 / EBR45</strain>
    </source>
</reference>
<gene>
    <name evidence="2" type="ordered locus">Clocl_0491</name>
</gene>
<evidence type="ECO:0000313" key="3">
    <source>
        <dbReference type="Proteomes" id="UP000005435"/>
    </source>
</evidence>
<reference evidence="2 3" key="2">
    <citation type="journal article" date="2012" name="Stand. Genomic Sci.">
        <title>Complete Genome Sequence of Clostridium clariflavum DSM 19732.</title>
        <authorList>
            <person name="Izquierdo J.A."/>
            <person name="Goodwin L."/>
            <person name="Davenport K.W."/>
            <person name="Teshima H."/>
            <person name="Bruce D."/>
            <person name="Detter C."/>
            <person name="Tapia R."/>
            <person name="Han S."/>
            <person name="Land M."/>
            <person name="Hauser L."/>
            <person name="Jeffries C.D."/>
            <person name="Han J."/>
            <person name="Pitluck S."/>
            <person name="Nolan M."/>
            <person name="Chen A."/>
            <person name="Huntemann M."/>
            <person name="Mavromatis K."/>
            <person name="Mikhailova N."/>
            <person name="Liolios K."/>
            <person name="Woyke T."/>
            <person name="Lynd L.R."/>
        </authorList>
    </citation>
    <scope>NUCLEOTIDE SEQUENCE [LARGE SCALE GENOMIC DNA]</scope>
    <source>
        <strain evidence="3">DSM 19732 / NBRC 101661 / EBR45</strain>
    </source>
</reference>
<dbReference type="KEGG" id="ccl:Clocl_0491"/>
<dbReference type="Proteomes" id="UP000005435">
    <property type="component" value="Chromosome"/>
</dbReference>
<dbReference type="eggNOG" id="ENOG5033SN4">
    <property type="taxonomic scope" value="Bacteria"/>
</dbReference>
<dbReference type="SUPFAM" id="SSF141371">
    <property type="entry name" value="PilZ domain-like"/>
    <property type="match status" value="1"/>
</dbReference>
<name>G8LT09_ACECE</name>
<dbReference type="GO" id="GO:0035438">
    <property type="term" value="F:cyclic-di-GMP binding"/>
    <property type="evidence" value="ECO:0007669"/>
    <property type="project" value="InterPro"/>
</dbReference>
<accession>G8LT09</accession>
<dbReference type="AlphaFoldDB" id="G8LT09"/>
<proteinExistence type="predicted"/>
<dbReference type="EMBL" id="CP003065">
    <property type="protein sequence ID" value="AEV67213.1"/>
    <property type="molecule type" value="Genomic_DNA"/>
</dbReference>
<dbReference type="Gene3D" id="2.40.10.220">
    <property type="entry name" value="predicted glycosyltransferase like domains"/>
    <property type="match status" value="1"/>
</dbReference>
<feature type="domain" description="PilZ" evidence="1">
    <location>
        <begin position="100"/>
        <end position="194"/>
    </location>
</feature>
<dbReference type="OrthoDB" id="2081902at2"/>
<evidence type="ECO:0000259" key="1">
    <source>
        <dbReference type="Pfam" id="PF07238"/>
    </source>
</evidence>
<keyword evidence="3" id="KW-1185">Reference proteome</keyword>
<dbReference type="RefSeq" id="WP_014253845.1">
    <property type="nucleotide sequence ID" value="NC_016627.1"/>
</dbReference>
<dbReference type="Pfam" id="PF07238">
    <property type="entry name" value="PilZ"/>
    <property type="match status" value="1"/>
</dbReference>
<evidence type="ECO:0000313" key="2">
    <source>
        <dbReference type="EMBL" id="AEV67213.1"/>
    </source>
</evidence>
<dbReference type="InterPro" id="IPR009875">
    <property type="entry name" value="PilZ_domain"/>
</dbReference>
<protein>
    <submittedName>
        <fullName evidence="2">PilZ domain-containing protein</fullName>
    </submittedName>
</protein>
<organism evidence="2 3">
    <name type="scientific">Acetivibrio clariflavus (strain DSM 19732 / NBRC 101661 / EBR45)</name>
    <name type="common">Clostridium clariflavum</name>
    <dbReference type="NCBI Taxonomy" id="720554"/>
    <lineage>
        <taxon>Bacteria</taxon>
        <taxon>Bacillati</taxon>
        <taxon>Bacillota</taxon>
        <taxon>Clostridia</taxon>
        <taxon>Eubacteriales</taxon>
        <taxon>Oscillospiraceae</taxon>
        <taxon>Acetivibrio</taxon>
    </lineage>
</organism>
<sequence length="221" mass="25261">MGKNLLCTVLKEGTVVNTKLSPGNIWHQNIVYKVEDNSVSVGLITGYLESIIMPGQTMTIKLSNKDVEFLFTGTITKIQPQFPSYVTINIKTVKDMKNSRIFPRYDVYIAANIESENLNAKHFAIIHDISLMGMAFYSKDEFSINDDQLNLTIYLPNKKIITAKGSIIRKISNNSYIDYGVKYTDMKEEINNSLYSFFTELEDEKSKLKEVFFKSIKKHLA</sequence>
<dbReference type="HOGENOM" id="CLU_1248835_0_0_9"/>